<feature type="domain" description="4Fe-4S Mo/W bis-MGD-type" evidence="12">
    <location>
        <begin position="7"/>
        <end position="71"/>
    </location>
</feature>
<evidence type="ECO:0000256" key="6">
    <source>
        <dbReference type="ARBA" id="ARBA00022723"/>
    </source>
</evidence>
<dbReference type="Pfam" id="PF04879">
    <property type="entry name" value="Molybdop_Fe4S4"/>
    <property type="match status" value="1"/>
</dbReference>
<evidence type="ECO:0000313" key="13">
    <source>
        <dbReference type="EMBL" id="MDT0582151.1"/>
    </source>
</evidence>
<dbReference type="GO" id="GO:0046872">
    <property type="term" value="F:metal ion binding"/>
    <property type="evidence" value="ECO:0007669"/>
    <property type="project" value="UniProtKB-KW"/>
</dbReference>
<dbReference type="GO" id="GO:0051539">
    <property type="term" value="F:4 iron, 4 sulfur cluster binding"/>
    <property type="evidence" value="ECO:0007669"/>
    <property type="project" value="UniProtKB-KW"/>
</dbReference>
<dbReference type="Gene3D" id="2.20.25.90">
    <property type="entry name" value="ADC-like domains"/>
    <property type="match status" value="1"/>
</dbReference>
<dbReference type="Pfam" id="PF00384">
    <property type="entry name" value="Molybdopterin"/>
    <property type="match status" value="1"/>
</dbReference>
<dbReference type="RefSeq" id="WP_311360933.1">
    <property type="nucleotide sequence ID" value="NZ_JAVRIE010000002.1"/>
</dbReference>
<dbReference type="PANTHER" id="PTHR43105:SF9">
    <property type="entry name" value="NADPH-FE(3+) OXIDOREDUCTASE SUBUNIT ALPHA"/>
    <property type="match status" value="1"/>
</dbReference>
<evidence type="ECO:0000259" key="12">
    <source>
        <dbReference type="PROSITE" id="PS51669"/>
    </source>
</evidence>
<dbReference type="GO" id="GO:0045333">
    <property type="term" value="P:cellular respiration"/>
    <property type="evidence" value="ECO:0007669"/>
    <property type="project" value="UniProtKB-ARBA"/>
</dbReference>
<dbReference type="Proteomes" id="UP001249020">
    <property type="component" value="Unassembled WGS sequence"/>
</dbReference>
<keyword evidence="7" id="KW-0560">Oxidoreductase</keyword>
<dbReference type="SUPFAM" id="SSF50692">
    <property type="entry name" value="ADC-like"/>
    <property type="match status" value="1"/>
</dbReference>
<dbReference type="SMART" id="SM00926">
    <property type="entry name" value="Molybdop_Fe4S4"/>
    <property type="match status" value="1"/>
</dbReference>
<accession>A0AAW8QYR5</accession>
<dbReference type="GO" id="GO:1990204">
    <property type="term" value="C:oxidoreductase complex"/>
    <property type="evidence" value="ECO:0007669"/>
    <property type="project" value="UniProtKB-ARBA"/>
</dbReference>
<dbReference type="GO" id="GO:0016491">
    <property type="term" value="F:oxidoreductase activity"/>
    <property type="evidence" value="ECO:0007669"/>
    <property type="project" value="UniProtKB-KW"/>
</dbReference>
<dbReference type="EMBL" id="JAVRIE010000002">
    <property type="protein sequence ID" value="MDT0582151.1"/>
    <property type="molecule type" value="Genomic_DNA"/>
</dbReference>
<dbReference type="InterPro" id="IPR007419">
    <property type="entry name" value="BFD-like_2Fe2S-bd_dom"/>
</dbReference>
<dbReference type="Pfam" id="PF04324">
    <property type="entry name" value="Fer2_BFD"/>
    <property type="match status" value="1"/>
</dbReference>
<keyword evidence="14" id="KW-1185">Reference proteome</keyword>
<dbReference type="Gene3D" id="3.40.50.740">
    <property type="match status" value="1"/>
</dbReference>
<evidence type="ECO:0000256" key="4">
    <source>
        <dbReference type="ARBA" id="ARBA00022485"/>
    </source>
</evidence>
<evidence type="ECO:0000256" key="5">
    <source>
        <dbReference type="ARBA" id="ARBA00022505"/>
    </source>
</evidence>
<dbReference type="InterPro" id="IPR006963">
    <property type="entry name" value="Mopterin_OxRdtase_4Fe-4S_dom"/>
</dbReference>
<dbReference type="InterPro" id="IPR041957">
    <property type="entry name" value="CT_Nitrate-R-NapA-like"/>
</dbReference>
<gene>
    <name evidence="13" type="ORF">RM544_06355</name>
</gene>
<evidence type="ECO:0000256" key="9">
    <source>
        <dbReference type="ARBA" id="ARBA00023014"/>
    </source>
</evidence>
<evidence type="ECO:0000256" key="10">
    <source>
        <dbReference type="ARBA" id="ARBA00023063"/>
    </source>
</evidence>
<organism evidence="13 14">
    <name type="scientific">Brumicola blandensis</name>
    <dbReference type="NCBI Taxonomy" id="3075611"/>
    <lineage>
        <taxon>Bacteria</taxon>
        <taxon>Pseudomonadati</taxon>
        <taxon>Pseudomonadota</taxon>
        <taxon>Gammaproteobacteria</taxon>
        <taxon>Alteromonadales</taxon>
        <taxon>Alteromonadaceae</taxon>
        <taxon>Brumicola</taxon>
    </lineage>
</organism>
<comment type="caution">
    <text evidence="13">The sequence shown here is derived from an EMBL/GenBank/DDBJ whole genome shotgun (WGS) entry which is preliminary data.</text>
</comment>
<evidence type="ECO:0000256" key="2">
    <source>
        <dbReference type="ARBA" id="ARBA00001966"/>
    </source>
</evidence>
<dbReference type="PROSITE" id="PS51669">
    <property type="entry name" value="4FE4S_MOW_BIS_MGD"/>
    <property type="match status" value="1"/>
</dbReference>
<keyword evidence="10" id="KW-0534">Nitrate assimilation</keyword>
<keyword evidence="5" id="KW-0500">Molybdenum</keyword>
<dbReference type="Gene3D" id="2.40.40.20">
    <property type="match status" value="1"/>
</dbReference>
<evidence type="ECO:0000313" key="14">
    <source>
        <dbReference type="Proteomes" id="UP001249020"/>
    </source>
</evidence>
<dbReference type="Pfam" id="PF01568">
    <property type="entry name" value="Molydop_binding"/>
    <property type="match status" value="1"/>
</dbReference>
<keyword evidence="6" id="KW-0479">Metal-binding</keyword>
<keyword evidence="8" id="KW-0408">Iron</keyword>
<proteinExistence type="inferred from homology"/>
<dbReference type="PANTHER" id="PTHR43105">
    <property type="entry name" value="RESPIRATORY NITRATE REDUCTASE"/>
    <property type="match status" value="1"/>
</dbReference>
<reference evidence="13 14" key="1">
    <citation type="submission" date="2023-09" db="EMBL/GenBank/DDBJ databases">
        <authorList>
            <person name="Rey-Velasco X."/>
        </authorList>
    </citation>
    <scope>NUCLEOTIDE SEQUENCE [LARGE SCALE GENOMIC DNA]</scope>
    <source>
        <strain evidence="13 14">W409</strain>
    </source>
</reference>
<comment type="similarity">
    <text evidence="3">Belongs to the prokaryotic molybdopterin-containing oxidoreductase family. NasA/NapA/NarB subfamily.</text>
</comment>
<dbReference type="InterPro" id="IPR041854">
    <property type="entry name" value="BFD-like_2Fe2S-bd_dom_sf"/>
</dbReference>
<dbReference type="CDD" id="cd02754">
    <property type="entry name" value="MopB_Nitrate-R-NapA-like"/>
    <property type="match status" value="1"/>
</dbReference>
<keyword evidence="9" id="KW-0411">Iron-sulfur</keyword>
<dbReference type="InterPro" id="IPR006656">
    <property type="entry name" value="Mopterin_OxRdtase"/>
</dbReference>
<comment type="cofactor">
    <cofactor evidence="1">
        <name>Mo-bis(molybdopterin guanine dinucleotide)</name>
        <dbReference type="ChEBI" id="CHEBI:60539"/>
    </cofactor>
</comment>
<evidence type="ECO:0000256" key="11">
    <source>
        <dbReference type="SAM" id="MobiDB-lite"/>
    </source>
</evidence>
<evidence type="ECO:0000256" key="7">
    <source>
        <dbReference type="ARBA" id="ARBA00023002"/>
    </source>
</evidence>
<name>A0AAW8QYR5_9ALTE</name>
<evidence type="ECO:0000256" key="8">
    <source>
        <dbReference type="ARBA" id="ARBA00023004"/>
    </source>
</evidence>
<dbReference type="InterPro" id="IPR009010">
    <property type="entry name" value="Asp_de-COase-like_dom_sf"/>
</dbReference>
<dbReference type="Gene3D" id="3.40.228.10">
    <property type="entry name" value="Dimethylsulfoxide Reductase, domain 2"/>
    <property type="match status" value="1"/>
</dbReference>
<dbReference type="InterPro" id="IPR006657">
    <property type="entry name" value="MoPterin_dinucl-bd_dom"/>
</dbReference>
<feature type="compositionally biased region" description="Polar residues" evidence="11">
    <location>
        <begin position="954"/>
        <end position="965"/>
    </location>
</feature>
<dbReference type="SUPFAM" id="SSF53706">
    <property type="entry name" value="Formate dehydrogenase/DMSO reductase, domains 1-3"/>
    <property type="match status" value="1"/>
</dbReference>
<dbReference type="Gene3D" id="1.10.10.1100">
    <property type="entry name" value="BFD-like [2Fe-2S]-binding domain"/>
    <property type="match status" value="1"/>
</dbReference>
<sequence length="978" mass="107977">MNTSFVACSKQSTCPYCGVGCGVDVDLLETNKFANKSLEATNLSGSREHPANFGRLCVKGTHLLETTSPEGRLLVPSVNGREVEWDEATDLIAQKMQDTIAKHGPNSVAFYVSGQLLTEDYYVANKLMKGFIGSGNIDTNSRLCMSSAVAGYKRAFGADAVPCNYEDLEIADVLVLVGSNAAWTHPVLFQRMEQAKKRKPNMKVIVVDPRKTATASLADIALHIKPGTDTILFNGLLNYLRETEALDQAFVKRHTNNFADSIRCAESYTVDAVSELCDVARESVETFYEAFATSKRSVTFYSMGVNQSVSGVDNANAIINCHLASGQIGKPGCGPFSITGQPNAMGGREVGGLANMLAAHMDIENPQHHDLVSRFWHSSKVTSSLGLKAVDMFDALESGQIKFIWIMATNPVVSMPNRQKVERALAQCEFVVVSDCVAKNDTLAFANVVLPATGWAEKDGTVTNSERRISRQRALFPPTGKARHDWQIISEVGVKMGFEKAFSYSSPAEIFDEHAALSAFENKGSRDFDLAGLVGMTPSQYEQLSPIQWPVRWSNKQDIQTAPERQFSAAQPSGTARLFTDNIFFTHNQKANFVPIIPKLPEQLTCSEFPFVLNTGRSRDHWHTMTRTGNSARLHQHTGHAELNLHPFDAKALGIKEHDLLALHSVNNPDEPVILPAKFTRNQRQGECFAPIHWSKAWSSHVHIASLFSNARDAISGQPELKHAAINITKVTVSASAQIYTRQALPELMLEQVCNYWTKTKLTHGYQYQLALVDELSEKSTVKTVENVHAWFEMFLENFAEQSQVHSLQTGTELNALKLVDGSLSLVAFFQQSQLDTKRDSNQVSKQLSIAEQANWVDSLLGQMTLSDEHARNLLRKVPSDEFTQGRLVCSCFNVREKSISSAIEQGCDSVEKLGEKLKCGTNCGSCRSELATLIANERIEPEAKHNSEIEVATQRSTAHSTSNRQLTIPIKQIEALK</sequence>
<feature type="region of interest" description="Disordered" evidence="11">
    <location>
        <begin position="946"/>
        <end position="965"/>
    </location>
</feature>
<protein>
    <submittedName>
        <fullName evidence="13">Nitrate reductase</fullName>
    </submittedName>
</protein>
<dbReference type="InterPro" id="IPR050123">
    <property type="entry name" value="Prok_molybdopt-oxidoreductase"/>
</dbReference>
<dbReference type="GO" id="GO:0043546">
    <property type="term" value="F:molybdopterin cofactor binding"/>
    <property type="evidence" value="ECO:0007669"/>
    <property type="project" value="InterPro"/>
</dbReference>
<evidence type="ECO:0000256" key="3">
    <source>
        <dbReference type="ARBA" id="ARBA00008747"/>
    </source>
</evidence>
<dbReference type="GO" id="GO:0042128">
    <property type="term" value="P:nitrate assimilation"/>
    <property type="evidence" value="ECO:0007669"/>
    <property type="project" value="UniProtKB-KW"/>
</dbReference>
<keyword evidence="4" id="KW-0004">4Fe-4S</keyword>
<dbReference type="CDD" id="cd02791">
    <property type="entry name" value="MopB_CT_Nitrate-R-NapA-like"/>
    <property type="match status" value="1"/>
</dbReference>
<dbReference type="AlphaFoldDB" id="A0AAW8QYR5"/>
<comment type="cofactor">
    <cofactor evidence="2">
        <name>[4Fe-4S] cluster</name>
        <dbReference type="ChEBI" id="CHEBI:49883"/>
    </cofactor>
</comment>
<dbReference type="GO" id="GO:0016020">
    <property type="term" value="C:membrane"/>
    <property type="evidence" value="ECO:0007669"/>
    <property type="project" value="TreeGrafter"/>
</dbReference>
<evidence type="ECO:0000256" key="1">
    <source>
        <dbReference type="ARBA" id="ARBA00001942"/>
    </source>
</evidence>